<proteinExistence type="predicted"/>
<feature type="domain" description="Dynamin N-terminal" evidence="7">
    <location>
        <begin position="622"/>
        <end position="841"/>
    </location>
</feature>
<protein>
    <submittedName>
        <fullName evidence="8">Dynamin family protein</fullName>
    </submittedName>
</protein>
<evidence type="ECO:0000256" key="6">
    <source>
        <dbReference type="SAM" id="Coils"/>
    </source>
</evidence>
<dbReference type="SUPFAM" id="SSF52540">
    <property type="entry name" value="P-loop containing nucleoside triphosphate hydrolases"/>
    <property type="match status" value="2"/>
</dbReference>
<keyword evidence="6" id="KW-0175">Coiled coil</keyword>
<dbReference type="Pfam" id="PF00350">
    <property type="entry name" value="Dynamin_N"/>
    <property type="match status" value="2"/>
</dbReference>
<evidence type="ECO:0000256" key="2">
    <source>
        <dbReference type="ARBA" id="ARBA00022741"/>
    </source>
</evidence>
<sequence>MNNLILTSSILPNSIKLYDEFMNRHDTIRANKLLDIIEKVYQKQLYIAFTGHFSAGKSSMINEVVGEHVLPTSPIPTSANIVLLQRGEKKVKITLHNGKTTQIDGEYDIEKIKGYCKQGEEIQKLSIFDNNFQISNHLTIIDTPGIDSTDQAHKLATESTLHTSDYLFYIVDYNHVQSEENFAFVSEMLEKGKNLYFIINQIDKHREEEGDFLTYRTKINSALTQLGLKENHIYYTSLRNKDYPYNELSQVKQLFNAIIKEGQEQIFSLAQQHINGLVEEHLQFIEDQEQFQRNEKVAIEEKLKEEKALLDQTTNQVTNLNEQAERLEKELKNQVQQILKNANIIPFETREKAKRFIESQAPQFKVGLFFSQKKTEQEKNHRADRLLEDLAAHTKANIDWHMTNLFMNKYQSSGVKDEEIINIIQSFKTEIDQKLLQTTIKKGASFTDQYVMTYSTDISEAIKQRAREQTNNLIHTFIKQLRESNSLAIEELEEKQHSYKESIQKYEGEMIKINRLLLYQGQLFSVLEKQIEEPFEVKDWLDSVSKKNIEVHEQWSLRESKKVEKEDRPSISIKKDRVVDSDKILKALKNTFKTIQPLEDFQFLSDSLMDRLSSIEQKTFTVALFGAFSAGKSSFANALIGEKVLPSSPTPTTATINKIAPVSSDYPHGTVSIYLKNEEEFLADLNGMILDVSTEAKSLEEAFKKIEKLVNKNQLEERYKVYLQAITEYKSYPSKFVSSTLSEFSTFVAEEDKACYVKEVIIYYDCKLTRQGITLVDTPGADSLHKRHTEVAFSYIKNADAILFLTYYNHPFSKGDQRFLKQLGRVKDAFSLDKMFFIINAIDLASNEEEILDVKNYIDGQLTRQDIRQARIYGVSSLNELFNQKNKNEDDFKVFRKDFTRFIKHDLMEATLLSAENEIAKVSNYLNKIIESSQKKQSEKENEIFHLRNEQQLLLQTIHKNSPEILEKQIKSELAEQVHYIKQRIGFQYPNFFKEAFHPGVFRDQKPTIALDKSVTELIQSIHFEIDQELSALIIRSEQYLKSLLTNWIKEKKEDVIILNSEMILSQPSLTDFSIPTLHVTINELKSSFFKDELKLFKGTKSFFEQNQKQMMSEAVWQKIEELIEKQLALNEENFIISYTSLLTKKMDELVAKFEHEINQMYESMLFSLEKEQDIAGLLHAKNSLSEWIS</sequence>
<dbReference type="EMBL" id="JACXAI010000020">
    <property type="protein sequence ID" value="MBD1381639.1"/>
    <property type="molecule type" value="Genomic_DNA"/>
</dbReference>
<dbReference type="Gene3D" id="3.40.50.300">
    <property type="entry name" value="P-loop containing nucleotide triphosphate hydrolases"/>
    <property type="match status" value="2"/>
</dbReference>
<evidence type="ECO:0000256" key="3">
    <source>
        <dbReference type="ARBA" id="ARBA00022801"/>
    </source>
</evidence>
<reference evidence="8" key="1">
    <citation type="submission" date="2020-09" db="EMBL/GenBank/DDBJ databases">
        <title>A novel bacterium of genus Bacillus, isolated from South China Sea.</title>
        <authorList>
            <person name="Huang H."/>
            <person name="Mo K."/>
            <person name="Hu Y."/>
        </authorList>
    </citation>
    <scope>NUCLEOTIDE SEQUENCE</scope>
    <source>
        <strain evidence="8">IB182487</strain>
    </source>
</reference>
<evidence type="ECO:0000256" key="5">
    <source>
        <dbReference type="ARBA" id="ARBA00023136"/>
    </source>
</evidence>
<dbReference type="InterPro" id="IPR027094">
    <property type="entry name" value="Mitofusin_fam"/>
</dbReference>
<dbReference type="RefSeq" id="WP_191159236.1">
    <property type="nucleotide sequence ID" value="NZ_JACXAI010000020.1"/>
</dbReference>
<dbReference type="GO" id="GO:0016020">
    <property type="term" value="C:membrane"/>
    <property type="evidence" value="ECO:0007669"/>
    <property type="project" value="UniProtKB-SubCell"/>
</dbReference>
<keyword evidence="9" id="KW-1185">Reference proteome</keyword>
<dbReference type="PANTHER" id="PTHR10465">
    <property type="entry name" value="TRANSMEMBRANE GTPASE FZO1"/>
    <property type="match status" value="1"/>
</dbReference>
<dbReference type="GO" id="GO:0005525">
    <property type="term" value="F:GTP binding"/>
    <property type="evidence" value="ECO:0007669"/>
    <property type="project" value="UniProtKB-KW"/>
</dbReference>
<comment type="caution">
    <text evidence="8">The sequence shown here is derived from an EMBL/GenBank/DDBJ whole genome shotgun (WGS) entry which is preliminary data.</text>
</comment>
<feature type="coiled-coil region" evidence="6">
    <location>
        <begin position="478"/>
        <end position="509"/>
    </location>
</feature>
<keyword evidence="3" id="KW-0378">Hydrolase</keyword>
<dbReference type="InterPro" id="IPR045063">
    <property type="entry name" value="Dynamin_N"/>
</dbReference>
<dbReference type="PANTHER" id="PTHR10465:SF0">
    <property type="entry name" value="SARCALUMENIN"/>
    <property type="match status" value="1"/>
</dbReference>
<feature type="coiled-coil region" evidence="6">
    <location>
        <begin position="296"/>
        <end position="341"/>
    </location>
</feature>
<dbReference type="InterPro" id="IPR027417">
    <property type="entry name" value="P-loop_NTPase"/>
</dbReference>
<organism evidence="8 9">
    <name type="scientific">Metabacillus arenae</name>
    <dbReference type="NCBI Taxonomy" id="2771434"/>
    <lineage>
        <taxon>Bacteria</taxon>
        <taxon>Bacillati</taxon>
        <taxon>Bacillota</taxon>
        <taxon>Bacilli</taxon>
        <taxon>Bacillales</taxon>
        <taxon>Bacillaceae</taxon>
        <taxon>Metabacillus</taxon>
    </lineage>
</organism>
<feature type="domain" description="Dynamin N-terminal" evidence="7">
    <location>
        <begin position="47"/>
        <end position="201"/>
    </location>
</feature>
<accession>A0A926NHD9</accession>
<evidence type="ECO:0000259" key="7">
    <source>
        <dbReference type="Pfam" id="PF00350"/>
    </source>
</evidence>
<dbReference type="GO" id="GO:0008053">
    <property type="term" value="P:mitochondrial fusion"/>
    <property type="evidence" value="ECO:0007669"/>
    <property type="project" value="TreeGrafter"/>
</dbReference>
<name>A0A926NHD9_9BACI</name>
<dbReference type="AlphaFoldDB" id="A0A926NHD9"/>
<evidence type="ECO:0000313" key="8">
    <source>
        <dbReference type="EMBL" id="MBD1381639.1"/>
    </source>
</evidence>
<evidence type="ECO:0000313" key="9">
    <source>
        <dbReference type="Proteomes" id="UP000626844"/>
    </source>
</evidence>
<keyword evidence="4" id="KW-0342">GTP-binding</keyword>
<keyword evidence="5" id="KW-0472">Membrane</keyword>
<dbReference type="GO" id="GO:0003924">
    <property type="term" value="F:GTPase activity"/>
    <property type="evidence" value="ECO:0007669"/>
    <property type="project" value="InterPro"/>
</dbReference>
<keyword evidence="2" id="KW-0547">Nucleotide-binding</keyword>
<evidence type="ECO:0000256" key="1">
    <source>
        <dbReference type="ARBA" id="ARBA00004370"/>
    </source>
</evidence>
<gene>
    <name evidence="8" type="ORF">IC621_15480</name>
</gene>
<comment type="subcellular location">
    <subcellularLocation>
        <location evidence="1">Membrane</location>
    </subcellularLocation>
</comment>
<dbReference type="Proteomes" id="UP000626844">
    <property type="component" value="Unassembled WGS sequence"/>
</dbReference>
<evidence type="ECO:0000256" key="4">
    <source>
        <dbReference type="ARBA" id="ARBA00023134"/>
    </source>
</evidence>
<dbReference type="CDD" id="cd09912">
    <property type="entry name" value="DLP_2"/>
    <property type="match status" value="2"/>
</dbReference>